<evidence type="ECO:0000256" key="9">
    <source>
        <dbReference type="SAM" id="MobiDB-lite"/>
    </source>
</evidence>
<sequence length="80" mass="8516">MVSLLALPEGGEWIIILIVVVLLFGSKKLPELTRNAAKAMVEFKKITNGKDDDPVAASREADEAGKADRPAKPDSGTLPT</sequence>
<dbReference type="Proteomes" id="UP001501319">
    <property type="component" value="Unassembled WGS sequence"/>
</dbReference>
<dbReference type="InterPro" id="IPR003369">
    <property type="entry name" value="TatA/B/E"/>
</dbReference>
<dbReference type="PANTHER" id="PTHR42982">
    <property type="entry name" value="SEC-INDEPENDENT PROTEIN TRANSLOCASE PROTEIN TATA"/>
    <property type="match status" value="1"/>
</dbReference>
<proteinExistence type="predicted"/>
<evidence type="ECO:0000313" key="12">
    <source>
        <dbReference type="Proteomes" id="UP001501319"/>
    </source>
</evidence>
<evidence type="ECO:0000256" key="7">
    <source>
        <dbReference type="ARBA" id="ARBA00023010"/>
    </source>
</evidence>
<comment type="subcellular location">
    <subcellularLocation>
        <location evidence="1">Cell membrane</location>
        <topology evidence="1">Single-pass membrane protein</topology>
    </subcellularLocation>
</comment>
<name>A0ABN2FST2_9ACTN</name>
<evidence type="ECO:0000256" key="5">
    <source>
        <dbReference type="ARBA" id="ARBA00022927"/>
    </source>
</evidence>
<feature type="transmembrane region" description="Helical" evidence="10">
    <location>
        <begin position="6"/>
        <end position="25"/>
    </location>
</feature>
<comment type="caution">
    <text evidence="11">The sequence shown here is derived from an EMBL/GenBank/DDBJ whole genome shotgun (WGS) entry which is preliminary data.</text>
</comment>
<evidence type="ECO:0000256" key="4">
    <source>
        <dbReference type="ARBA" id="ARBA00022692"/>
    </source>
</evidence>
<organism evidence="11 12">
    <name type="scientific">Kribbella alba</name>
    <dbReference type="NCBI Taxonomy" id="190197"/>
    <lineage>
        <taxon>Bacteria</taxon>
        <taxon>Bacillati</taxon>
        <taxon>Actinomycetota</taxon>
        <taxon>Actinomycetes</taxon>
        <taxon>Propionibacteriales</taxon>
        <taxon>Kribbellaceae</taxon>
        <taxon>Kribbella</taxon>
    </lineage>
</organism>
<dbReference type="NCBIfam" id="TIGR01411">
    <property type="entry name" value="tatAE"/>
    <property type="match status" value="1"/>
</dbReference>
<keyword evidence="7" id="KW-0811">Translocation</keyword>
<evidence type="ECO:0000256" key="2">
    <source>
        <dbReference type="ARBA" id="ARBA00022448"/>
    </source>
</evidence>
<evidence type="ECO:0000256" key="1">
    <source>
        <dbReference type="ARBA" id="ARBA00004162"/>
    </source>
</evidence>
<accession>A0ABN2FST2</accession>
<keyword evidence="12" id="KW-1185">Reference proteome</keyword>
<gene>
    <name evidence="11" type="ORF">GCM10009744_59900</name>
</gene>
<evidence type="ECO:0000256" key="10">
    <source>
        <dbReference type="SAM" id="Phobius"/>
    </source>
</evidence>
<dbReference type="Gene3D" id="1.20.5.3310">
    <property type="match status" value="1"/>
</dbReference>
<evidence type="ECO:0000256" key="6">
    <source>
        <dbReference type="ARBA" id="ARBA00022989"/>
    </source>
</evidence>
<keyword evidence="8 10" id="KW-0472">Membrane</keyword>
<dbReference type="EMBL" id="BAAANE010000012">
    <property type="protein sequence ID" value="GAA1658621.1"/>
    <property type="molecule type" value="Genomic_DNA"/>
</dbReference>
<evidence type="ECO:0000313" key="11">
    <source>
        <dbReference type="EMBL" id="GAA1658621.1"/>
    </source>
</evidence>
<keyword evidence="6 10" id="KW-1133">Transmembrane helix</keyword>
<keyword evidence="5" id="KW-0653">Protein transport</keyword>
<evidence type="ECO:0008006" key="13">
    <source>
        <dbReference type="Google" id="ProtNLM"/>
    </source>
</evidence>
<keyword evidence="4 10" id="KW-0812">Transmembrane</keyword>
<dbReference type="RefSeq" id="WP_344115973.1">
    <property type="nucleotide sequence ID" value="NZ_BAAANE010000012.1"/>
</dbReference>
<protein>
    <recommendedName>
        <fullName evidence="13">Sec-independent protein translocase protein TatA</fullName>
    </recommendedName>
</protein>
<dbReference type="InterPro" id="IPR006312">
    <property type="entry name" value="TatA/E"/>
</dbReference>
<dbReference type="Pfam" id="PF02416">
    <property type="entry name" value="TatA_B_E"/>
    <property type="match status" value="1"/>
</dbReference>
<keyword evidence="3" id="KW-1003">Cell membrane</keyword>
<reference evidence="12" key="1">
    <citation type="journal article" date="2019" name="Int. J. Syst. Evol. Microbiol.">
        <title>The Global Catalogue of Microorganisms (GCM) 10K type strain sequencing project: providing services to taxonomists for standard genome sequencing and annotation.</title>
        <authorList>
            <consortium name="The Broad Institute Genomics Platform"/>
            <consortium name="The Broad Institute Genome Sequencing Center for Infectious Disease"/>
            <person name="Wu L."/>
            <person name="Ma J."/>
        </authorList>
    </citation>
    <scope>NUCLEOTIDE SEQUENCE [LARGE SCALE GENOMIC DNA]</scope>
    <source>
        <strain evidence="12">JCM 14306</strain>
    </source>
</reference>
<feature type="region of interest" description="Disordered" evidence="9">
    <location>
        <begin position="49"/>
        <end position="80"/>
    </location>
</feature>
<evidence type="ECO:0000256" key="3">
    <source>
        <dbReference type="ARBA" id="ARBA00022475"/>
    </source>
</evidence>
<evidence type="ECO:0000256" key="8">
    <source>
        <dbReference type="ARBA" id="ARBA00023136"/>
    </source>
</evidence>
<keyword evidence="2" id="KW-0813">Transport</keyword>
<feature type="compositionally biased region" description="Basic and acidic residues" evidence="9">
    <location>
        <begin position="49"/>
        <end position="72"/>
    </location>
</feature>
<dbReference type="PANTHER" id="PTHR42982:SF1">
    <property type="entry name" value="SEC-INDEPENDENT PROTEIN TRANSLOCASE PROTEIN TATA"/>
    <property type="match status" value="1"/>
</dbReference>